<evidence type="ECO:0000313" key="2">
    <source>
        <dbReference type="EMBL" id="TWW67218.1"/>
    </source>
</evidence>
<protein>
    <submittedName>
        <fullName evidence="2">Uncharacterized protein</fullName>
    </submittedName>
</protein>
<dbReference type="EMBL" id="RHFK02000012">
    <property type="protein sequence ID" value="TWW67218.1"/>
    <property type="molecule type" value="Genomic_DNA"/>
</dbReference>
<accession>A0A5C6NKH0</accession>
<dbReference type="Proteomes" id="UP000324091">
    <property type="component" value="Chromosome 2"/>
</dbReference>
<gene>
    <name evidence="2" type="ORF">D4764_02G0002590</name>
</gene>
<reference evidence="2 3" key="1">
    <citation type="submission" date="2019-04" db="EMBL/GenBank/DDBJ databases">
        <title>Chromosome genome assembly for Takifugu flavidus.</title>
        <authorList>
            <person name="Xiao S."/>
        </authorList>
    </citation>
    <scope>NUCLEOTIDE SEQUENCE [LARGE SCALE GENOMIC DNA]</scope>
    <source>
        <strain evidence="2">HTHZ2018</strain>
        <tissue evidence="2">Muscle</tissue>
    </source>
</reference>
<name>A0A5C6NKH0_9TELE</name>
<sequence length="80" mass="8633">MTNGVLGDLLPSLDQGITELLDSLRIDPAAPDGPKHNVPEVNCLHSHMRSGIVVDQKEPRSHCTSVEPSFIGEEHRAPVA</sequence>
<proteinExistence type="predicted"/>
<dbReference type="AlphaFoldDB" id="A0A5C6NKH0"/>
<feature type="region of interest" description="Disordered" evidence="1">
    <location>
        <begin position="56"/>
        <end position="80"/>
    </location>
</feature>
<evidence type="ECO:0000313" key="3">
    <source>
        <dbReference type="Proteomes" id="UP000324091"/>
    </source>
</evidence>
<organism evidence="2 3">
    <name type="scientific">Takifugu flavidus</name>
    <name type="common">sansaifugu</name>
    <dbReference type="NCBI Taxonomy" id="433684"/>
    <lineage>
        <taxon>Eukaryota</taxon>
        <taxon>Metazoa</taxon>
        <taxon>Chordata</taxon>
        <taxon>Craniata</taxon>
        <taxon>Vertebrata</taxon>
        <taxon>Euteleostomi</taxon>
        <taxon>Actinopterygii</taxon>
        <taxon>Neopterygii</taxon>
        <taxon>Teleostei</taxon>
        <taxon>Neoteleostei</taxon>
        <taxon>Acanthomorphata</taxon>
        <taxon>Eupercaria</taxon>
        <taxon>Tetraodontiformes</taxon>
        <taxon>Tetradontoidea</taxon>
        <taxon>Tetraodontidae</taxon>
        <taxon>Takifugu</taxon>
    </lineage>
</organism>
<comment type="caution">
    <text evidence="2">The sequence shown here is derived from an EMBL/GenBank/DDBJ whole genome shotgun (WGS) entry which is preliminary data.</text>
</comment>
<evidence type="ECO:0000256" key="1">
    <source>
        <dbReference type="SAM" id="MobiDB-lite"/>
    </source>
</evidence>
<keyword evidence="3" id="KW-1185">Reference proteome</keyword>